<sequence length="75" mass="8346">MVRFSITFLYYLGSCFLPLSLSLSLSQFLASSPYCPPDTLYNPLSQHPFSPLPNPPNSPTTDSATPIFQVPQHTR</sequence>
<dbReference type="EMBL" id="MU002229">
    <property type="protein sequence ID" value="KAF2788294.1"/>
    <property type="molecule type" value="Genomic_DNA"/>
</dbReference>
<keyword evidence="2" id="KW-0732">Signal</keyword>
<proteinExistence type="predicted"/>
<feature type="chain" id="PRO_5025482769" evidence="2">
    <location>
        <begin position="23"/>
        <end position="75"/>
    </location>
</feature>
<evidence type="ECO:0000256" key="2">
    <source>
        <dbReference type="SAM" id="SignalP"/>
    </source>
</evidence>
<dbReference type="Proteomes" id="UP000799757">
    <property type="component" value="Unassembled WGS sequence"/>
</dbReference>
<keyword evidence="4" id="KW-1185">Reference proteome</keyword>
<organism evidence="3 4">
    <name type="scientific">Melanomma pulvis-pyrius CBS 109.77</name>
    <dbReference type="NCBI Taxonomy" id="1314802"/>
    <lineage>
        <taxon>Eukaryota</taxon>
        <taxon>Fungi</taxon>
        <taxon>Dikarya</taxon>
        <taxon>Ascomycota</taxon>
        <taxon>Pezizomycotina</taxon>
        <taxon>Dothideomycetes</taxon>
        <taxon>Pleosporomycetidae</taxon>
        <taxon>Pleosporales</taxon>
        <taxon>Melanommataceae</taxon>
        <taxon>Melanomma</taxon>
    </lineage>
</organism>
<gene>
    <name evidence="3" type="ORF">K505DRAFT_329036</name>
</gene>
<dbReference type="AlphaFoldDB" id="A0A6A6WWM7"/>
<feature type="region of interest" description="Disordered" evidence="1">
    <location>
        <begin position="46"/>
        <end position="75"/>
    </location>
</feature>
<protein>
    <submittedName>
        <fullName evidence="3">Uncharacterized protein</fullName>
    </submittedName>
</protein>
<accession>A0A6A6WWM7</accession>
<reference evidence="3" key="1">
    <citation type="journal article" date="2020" name="Stud. Mycol.">
        <title>101 Dothideomycetes genomes: a test case for predicting lifestyles and emergence of pathogens.</title>
        <authorList>
            <person name="Haridas S."/>
            <person name="Albert R."/>
            <person name="Binder M."/>
            <person name="Bloem J."/>
            <person name="Labutti K."/>
            <person name="Salamov A."/>
            <person name="Andreopoulos B."/>
            <person name="Baker S."/>
            <person name="Barry K."/>
            <person name="Bills G."/>
            <person name="Bluhm B."/>
            <person name="Cannon C."/>
            <person name="Castanera R."/>
            <person name="Culley D."/>
            <person name="Daum C."/>
            <person name="Ezra D."/>
            <person name="Gonzalez J."/>
            <person name="Henrissat B."/>
            <person name="Kuo A."/>
            <person name="Liang C."/>
            <person name="Lipzen A."/>
            <person name="Lutzoni F."/>
            <person name="Magnuson J."/>
            <person name="Mondo S."/>
            <person name="Nolan M."/>
            <person name="Ohm R."/>
            <person name="Pangilinan J."/>
            <person name="Park H.-J."/>
            <person name="Ramirez L."/>
            <person name="Alfaro M."/>
            <person name="Sun H."/>
            <person name="Tritt A."/>
            <person name="Yoshinaga Y."/>
            <person name="Zwiers L.-H."/>
            <person name="Turgeon B."/>
            <person name="Goodwin S."/>
            <person name="Spatafora J."/>
            <person name="Crous P."/>
            <person name="Grigoriev I."/>
        </authorList>
    </citation>
    <scope>NUCLEOTIDE SEQUENCE</scope>
    <source>
        <strain evidence="3">CBS 109.77</strain>
    </source>
</reference>
<evidence type="ECO:0000256" key="1">
    <source>
        <dbReference type="SAM" id="MobiDB-lite"/>
    </source>
</evidence>
<evidence type="ECO:0000313" key="3">
    <source>
        <dbReference type="EMBL" id="KAF2788294.1"/>
    </source>
</evidence>
<evidence type="ECO:0000313" key="4">
    <source>
        <dbReference type="Proteomes" id="UP000799757"/>
    </source>
</evidence>
<feature type="signal peptide" evidence="2">
    <location>
        <begin position="1"/>
        <end position="22"/>
    </location>
</feature>
<name>A0A6A6WWM7_9PLEO</name>